<reference evidence="8 9" key="1">
    <citation type="submission" date="2013-02" db="EMBL/GenBank/DDBJ databases">
        <title>The complete genome sequence of Corynebacterium vitaeruminis DSM 20294.</title>
        <authorList>
            <person name="Ruckert C."/>
            <person name="Albersmeier A."/>
            <person name="Kalinowski J."/>
        </authorList>
    </citation>
    <scope>NUCLEOTIDE SEQUENCE [LARGE SCALE GENOMIC DNA]</scope>
    <source>
        <strain evidence="9">ATCC 10234</strain>
    </source>
</reference>
<evidence type="ECO:0000256" key="2">
    <source>
        <dbReference type="ARBA" id="ARBA00022475"/>
    </source>
</evidence>
<keyword evidence="4 6" id="KW-1133">Transmembrane helix</keyword>
<dbReference type="HOGENOM" id="CLU_064089_1_1_11"/>
<evidence type="ECO:0000259" key="7">
    <source>
        <dbReference type="Pfam" id="PF00482"/>
    </source>
</evidence>
<gene>
    <name evidence="8" type="ORF">B843_01560</name>
</gene>
<accession>W5XYC5</accession>
<keyword evidence="9" id="KW-1185">Reference proteome</keyword>
<protein>
    <recommendedName>
        <fullName evidence="7">Type II secretion system protein GspF domain-containing protein</fullName>
    </recommendedName>
</protein>
<sequence length="196" mass="20469">MYLVAAVCAAVAVSVWDTGVADRLRQCPMQPQSARDGPWRMLRGKGGRGEASASLLEWAGELDLFAACLLAGLTPARSAFVVAESAQADHWAETATMLGLGVGPERAWAPLAALDGLAELAIIARSSHRSGAAMGSACRDLAARLLSQAETEAVSRSERASVLIAIPLAFFFLPAFFVLGLAPVVITLGRGVLPLQ</sequence>
<dbReference type="GO" id="GO:0005886">
    <property type="term" value="C:plasma membrane"/>
    <property type="evidence" value="ECO:0007669"/>
    <property type="project" value="UniProtKB-SubCell"/>
</dbReference>
<dbReference type="InterPro" id="IPR018076">
    <property type="entry name" value="T2SS_GspF_dom"/>
</dbReference>
<dbReference type="KEGG" id="cvt:B843_01560"/>
<organism evidence="8 9">
    <name type="scientific">Corynebacterium vitaeruminis DSM 20294</name>
    <dbReference type="NCBI Taxonomy" id="1224164"/>
    <lineage>
        <taxon>Bacteria</taxon>
        <taxon>Bacillati</taxon>
        <taxon>Actinomycetota</taxon>
        <taxon>Actinomycetes</taxon>
        <taxon>Mycobacteriales</taxon>
        <taxon>Corynebacteriaceae</taxon>
        <taxon>Corynebacterium</taxon>
    </lineage>
</organism>
<evidence type="ECO:0000313" key="8">
    <source>
        <dbReference type="EMBL" id="AHI21704.1"/>
    </source>
</evidence>
<dbReference type="RefSeq" id="WP_025251775.1">
    <property type="nucleotide sequence ID" value="NZ_CP004353.1"/>
</dbReference>
<dbReference type="STRING" id="1224164.B843_01560"/>
<keyword evidence="5 6" id="KW-0472">Membrane</keyword>
<evidence type="ECO:0000256" key="6">
    <source>
        <dbReference type="SAM" id="Phobius"/>
    </source>
</evidence>
<dbReference type="Pfam" id="PF00482">
    <property type="entry name" value="T2SSF"/>
    <property type="match status" value="1"/>
</dbReference>
<dbReference type="EMBL" id="CP004353">
    <property type="protein sequence ID" value="AHI21704.1"/>
    <property type="molecule type" value="Genomic_DNA"/>
</dbReference>
<keyword evidence="2" id="KW-1003">Cell membrane</keyword>
<proteinExistence type="predicted"/>
<dbReference type="AlphaFoldDB" id="W5XYC5"/>
<keyword evidence="3 6" id="KW-0812">Transmembrane</keyword>
<name>W5XYC5_9CORY</name>
<evidence type="ECO:0000313" key="9">
    <source>
        <dbReference type="Proteomes" id="UP000019222"/>
    </source>
</evidence>
<evidence type="ECO:0000256" key="4">
    <source>
        <dbReference type="ARBA" id="ARBA00022989"/>
    </source>
</evidence>
<evidence type="ECO:0000256" key="3">
    <source>
        <dbReference type="ARBA" id="ARBA00022692"/>
    </source>
</evidence>
<evidence type="ECO:0000256" key="5">
    <source>
        <dbReference type="ARBA" id="ARBA00023136"/>
    </source>
</evidence>
<dbReference type="PATRIC" id="fig|1224164.3.peg.301"/>
<dbReference type="Proteomes" id="UP000019222">
    <property type="component" value="Chromosome"/>
</dbReference>
<feature type="transmembrane region" description="Helical" evidence="6">
    <location>
        <begin position="162"/>
        <end position="188"/>
    </location>
</feature>
<dbReference type="eggNOG" id="COG2064">
    <property type="taxonomic scope" value="Bacteria"/>
</dbReference>
<evidence type="ECO:0000256" key="1">
    <source>
        <dbReference type="ARBA" id="ARBA00004651"/>
    </source>
</evidence>
<feature type="domain" description="Type II secretion system protein GspF" evidence="7">
    <location>
        <begin position="62"/>
        <end position="181"/>
    </location>
</feature>
<comment type="subcellular location">
    <subcellularLocation>
        <location evidence="1">Cell membrane</location>
        <topology evidence="1">Multi-pass membrane protein</topology>
    </subcellularLocation>
</comment>